<organism evidence="1 2">
    <name type="scientific">Protopolystoma xenopodis</name>
    <dbReference type="NCBI Taxonomy" id="117903"/>
    <lineage>
        <taxon>Eukaryota</taxon>
        <taxon>Metazoa</taxon>
        <taxon>Spiralia</taxon>
        <taxon>Lophotrochozoa</taxon>
        <taxon>Platyhelminthes</taxon>
        <taxon>Monogenea</taxon>
        <taxon>Polyopisthocotylea</taxon>
        <taxon>Polystomatidea</taxon>
        <taxon>Polystomatidae</taxon>
        <taxon>Protopolystoma</taxon>
    </lineage>
</organism>
<proteinExistence type="predicted"/>
<comment type="caution">
    <text evidence="1">The sequence shown here is derived from an EMBL/GenBank/DDBJ whole genome shotgun (WGS) entry which is preliminary data.</text>
</comment>
<name>A0A3S5AQQ0_9PLAT</name>
<keyword evidence="2" id="KW-1185">Reference proteome</keyword>
<evidence type="ECO:0000313" key="2">
    <source>
        <dbReference type="Proteomes" id="UP000784294"/>
    </source>
</evidence>
<evidence type="ECO:0000313" key="1">
    <source>
        <dbReference type="EMBL" id="VEL35452.1"/>
    </source>
</evidence>
<dbReference type="EMBL" id="CAAALY010249873">
    <property type="protein sequence ID" value="VEL35452.1"/>
    <property type="molecule type" value="Genomic_DNA"/>
</dbReference>
<dbReference type="AlphaFoldDB" id="A0A3S5AQQ0"/>
<protein>
    <submittedName>
        <fullName evidence="1">Uncharacterized protein</fullName>
    </submittedName>
</protein>
<reference evidence="1" key="1">
    <citation type="submission" date="2018-11" db="EMBL/GenBank/DDBJ databases">
        <authorList>
            <consortium name="Pathogen Informatics"/>
        </authorList>
    </citation>
    <scope>NUCLEOTIDE SEQUENCE</scope>
</reference>
<gene>
    <name evidence="1" type="ORF">PXEA_LOCUS28892</name>
</gene>
<accession>A0A3S5AQQ0</accession>
<sequence>MLNSVLSVSSRQTGLGVLTATPCCRGHENLVVEETLKLVKWGRSAQTQRQPVRVPVLIVVHFCLCVGLHTSSFGAAAHAYHGPLYYACVRDYSLPFVGRSVPICLHMHMHAPLEILLHTLVSRHKGLGSATCLPRREVVKFVHLRWRTMGTASLLHSPEWRLPVTLSQAGVGSRAPCLNECVLGGRVDEEESSTRLAEMEGL</sequence>
<dbReference type="Proteomes" id="UP000784294">
    <property type="component" value="Unassembled WGS sequence"/>
</dbReference>